<dbReference type="EMBL" id="KX641262">
    <property type="protein sequence ID" value="AOT24899.1"/>
    <property type="molecule type" value="Genomic_DNA"/>
</dbReference>
<gene>
    <name evidence="1" type="primary">60</name>
    <name evidence="1" type="ORF">PBI_NAZO_60</name>
</gene>
<evidence type="ECO:0000313" key="2">
    <source>
        <dbReference type="Proteomes" id="UP000223831"/>
    </source>
</evidence>
<proteinExistence type="predicted"/>
<reference evidence="1 2" key="1">
    <citation type="submission" date="2016-07" db="EMBL/GenBank/DDBJ databases">
        <authorList>
            <person name="Adam N."/>
            <person name="Zuma S.H."/>
            <person name="Shabalala X.C."/>
            <person name="Zuke Z.H."/>
            <person name="Mpangane S."/>
            <person name="Maenetje N."/>
            <person name="Lafia M."/>
            <person name="Tshabalala L.M."/>
            <person name="Zwane T.C."/>
            <person name="Garlena R.A."/>
            <person name="Russell D.A."/>
            <person name="Bowman C.A."/>
            <person name="Rubin E."/>
            <person name="Larsen M.H."/>
            <person name="Guerrero C.A."/>
            <person name="Jacobs-Sera D."/>
            <person name="Hatfull G.F."/>
        </authorList>
    </citation>
    <scope>NUCLEOTIDE SEQUENCE [LARGE SCALE GENOMIC DNA]</scope>
</reference>
<evidence type="ECO:0000313" key="1">
    <source>
        <dbReference type="EMBL" id="AOT24899.1"/>
    </source>
</evidence>
<name>A0A1D8EV28_9CAUD</name>
<sequence>MSGLIERERRAPVINEVEAHRRLLESRGYVVLRINTEPPEENEPDAA</sequence>
<protein>
    <submittedName>
        <fullName evidence="1">Uncharacterized protein</fullName>
    </submittedName>
</protein>
<organism evidence="1 2">
    <name type="scientific">Mycobacterium phage Nazo</name>
    <dbReference type="NCBI Taxonomy" id="1897547"/>
    <lineage>
        <taxon>Viruses</taxon>
        <taxon>Duplodnaviria</taxon>
        <taxon>Heunggongvirae</taxon>
        <taxon>Uroviricota</taxon>
        <taxon>Caudoviricetes</taxon>
        <taxon>Pclasvirinae</taxon>
        <taxon>Bignuzvirus</taxon>
        <taxon>Bignuzvirus bignuz</taxon>
    </lineage>
</organism>
<accession>A0A1D8EV28</accession>
<dbReference type="Proteomes" id="UP000223831">
    <property type="component" value="Genome"/>
</dbReference>